<dbReference type="RefSeq" id="WP_289786670.1">
    <property type="nucleotide sequence ID" value="NZ_JAUDJE010000025.1"/>
</dbReference>
<sequence length="109" mass="12212">MYVILTSKPGQYRTEAGADIALLEAWDYILCGRVRAHFEIGRLHRETRVRVVEEDGSGTANWVPSKFLERFDSYDAARRELDQLCAFGGLDARLQAADLAAAPSDINRP</sequence>
<gene>
    <name evidence="1" type="ORF">QUC21_21675</name>
</gene>
<accession>A0ABT7W8Y8</accession>
<dbReference type="Proteomes" id="UP001175604">
    <property type="component" value="Unassembled WGS sequence"/>
</dbReference>
<dbReference type="EMBL" id="JAUDJE010000025">
    <property type="protein sequence ID" value="MDM9561660.1"/>
    <property type="molecule type" value="Genomic_DNA"/>
</dbReference>
<evidence type="ECO:0000313" key="1">
    <source>
        <dbReference type="EMBL" id="MDM9561660.1"/>
    </source>
</evidence>
<name>A0ABT7W8Y8_9BORD</name>
<evidence type="ECO:0000313" key="2">
    <source>
        <dbReference type="Proteomes" id="UP001175604"/>
    </source>
</evidence>
<protein>
    <submittedName>
        <fullName evidence="1">Ferredoxin</fullName>
    </submittedName>
</protein>
<reference evidence="1" key="1">
    <citation type="submission" date="2023-06" db="EMBL/GenBank/DDBJ databases">
        <title>full genome analysis of Phenantherene degrader P3.</title>
        <authorList>
            <person name="Akbar A."/>
            <person name="Rahmeh R."/>
            <person name="Kishk M."/>
        </authorList>
    </citation>
    <scope>NUCLEOTIDE SEQUENCE</scope>
    <source>
        <strain evidence="1">P3</strain>
    </source>
</reference>
<comment type="caution">
    <text evidence="1">The sequence shown here is derived from an EMBL/GenBank/DDBJ whole genome shotgun (WGS) entry which is preliminary data.</text>
</comment>
<keyword evidence="2" id="KW-1185">Reference proteome</keyword>
<organism evidence="1 2">
    <name type="scientific">Bordetella petrii</name>
    <dbReference type="NCBI Taxonomy" id="94624"/>
    <lineage>
        <taxon>Bacteria</taxon>
        <taxon>Pseudomonadati</taxon>
        <taxon>Pseudomonadota</taxon>
        <taxon>Betaproteobacteria</taxon>
        <taxon>Burkholderiales</taxon>
        <taxon>Alcaligenaceae</taxon>
        <taxon>Bordetella</taxon>
    </lineage>
</organism>
<proteinExistence type="predicted"/>